<evidence type="ECO:0000256" key="1">
    <source>
        <dbReference type="SAM" id="MobiDB-lite"/>
    </source>
</evidence>
<dbReference type="OrthoDB" id="7874994at2"/>
<evidence type="ECO:0000313" key="3">
    <source>
        <dbReference type="Proteomes" id="UP000244069"/>
    </source>
</evidence>
<proteinExistence type="predicted"/>
<keyword evidence="3" id="KW-1185">Reference proteome</keyword>
<accession>A0A2T6ABH6</accession>
<dbReference type="Proteomes" id="UP000244069">
    <property type="component" value="Unassembled WGS sequence"/>
</dbReference>
<feature type="compositionally biased region" description="Polar residues" evidence="1">
    <location>
        <begin position="1"/>
        <end position="13"/>
    </location>
</feature>
<comment type="caution">
    <text evidence="2">The sequence shown here is derived from an EMBL/GenBank/DDBJ whole genome shotgun (WGS) entry which is preliminary data.</text>
</comment>
<organism evidence="2 3">
    <name type="scientific">Allosediminivita pacifica</name>
    <dbReference type="NCBI Taxonomy" id="1267769"/>
    <lineage>
        <taxon>Bacteria</taxon>
        <taxon>Pseudomonadati</taxon>
        <taxon>Pseudomonadota</taxon>
        <taxon>Alphaproteobacteria</taxon>
        <taxon>Rhodobacterales</taxon>
        <taxon>Paracoccaceae</taxon>
        <taxon>Allosediminivita</taxon>
    </lineage>
</organism>
<protein>
    <submittedName>
        <fullName evidence="2">Uncharacterized protein</fullName>
    </submittedName>
</protein>
<dbReference type="RefSeq" id="WP_107978367.1">
    <property type="nucleotide sequence ID" value="NZ_BMEZ01000029.1"/>
</dbReference>
<feature type="region of interest" description="Disordered" evidence="1">
    <location>
        <begin position="88"/>
        <end position="142"/>
    </location>
</feature>
<feature type="compositionally biased region" description="Basic and acidic residues" evidence="1">
    <location>
        <begin position="93"/>
        <end position="138"/>
    </location>
</feature>
<sequence>MLTGTTMSSSPLWTGQPFGPQAAQEQPNPDQWVPPITQARDPDAQLNHGQPPTRFWRLVGGGPDPATHIAPPSIVQIRITQLLNDQVPANENARTEEAEARAEAAEARAEAAESEAEVARGETTRPATEDTPRGEAATRTDAASAAVAALEDRAAIAAVVPALPETRVQL</sequence>
<evidence type="ECO:0000313" key="2">
    <source>
        <dbReference type="EMBL" id="PTX41161.1"/>
    </source>
</evidence>
<dbReference type="EMBL" id="QBKN01000031">
    <property type="protein sequence ID" value="PTX41161.1"/>
    <property type="molecule type" value="Genomic_DNA"/>
</dbReference>
<dbReference type="AlphaFoldDB" id="A0A2T6ABH6"/>
<name>A0A2T6ABH6_9RHOB</name>
<gene>
    <name evidence="2" type="ORF">C8N44_1312</name>
</gene>
<feature type="region of interest" description="Disordered" evidence="1">
    <location>
        <begin position="1"/>
        <end position="52"/>
    </location>
</feature>
<reference evidence="2 3" key="1">
    <citation type="submission" date="2018-04" db="EMBL/GenBank/DDBJ databases">
        <title>Genomic Encyclopedia of Archaeal and Bacterial Type Strains, Phase II (KMG-II): from individual species to whole genera.</title>
        <authorList>
            <person name="Goeker M."/>
        </authorList>
    </citation>
    <scope>NUCLEOTIDE SEQUENCE [LARGE SCALE GENOMIC DNA]</scope>
    <source>
        <strain evidence="2 3">DSM 29329</strain>
    </source>
</reference>